<sequence length="259" mass="28698">MPAGSSRTRLAGSGKTRPAGFGRTRPTRSSRTRPARFGRTRPTGSGRTRWTKFGITTTVISVRPDSLPKALNTFTSQRMMRALNKRSRDASGQKSPAKRPKVDDIPPKSIVPTMEVPKLNLKMADTYSCAKSATLKTTTTTNNLKKKMDKAKKEAEMKSTHLGKLEADNEPLAKDVNSLKDERESLHALLSSLENKFKDLIKEKRSLQESLDSEQIDFGAEWEEDGEVANTNPLADQDNETPTADDTFDRYKDPGTPTA</sequence>
<feature type="compositionally biased region" description="Acidic residues" evidence="1">
    <location>
        <begin position="211"/>
        <end position="227"/>
    </location>
</feature>
<evidence type="ECO:0000256" key="1">
    <source>
        <dbReference type="SAM" id="MobiDB-lite"/>
    </source>
</evidence>
<name>A0A803QSE3_CANSA</name>
<feature type="region of interest" description="Disordered" evidence="1">
    <location>
        <begin position="84"/>
        <end position="110"/>
    </location>
</feature>
<evidence type="ECO:0000313" key="2">
    <source>
        <dbReference type="EnsemblPlants" id="cds.evm.model.ctgX41.7"/>
    </source>
</evidence>
<accession>A0A803QSE3</accession>
<proteinExistence type="predicted"/>
<evidence type="ECO:0000313" key="3">
    <source>
        <dbReference type="Proteomes" id="UP000596661"/>
    </source>
</evidence>
<dbReference type="EnsemblPlants" id="evm.model.ctgX41.7">
    <property type="protein sequence ID" value="cds.evm.model.ctgX41.7"/>
    <property type="gene ID" value="evm.TU.ctgX41.7"/>
</dbReference>
<feature type="compositionally biased region" description="Polar residues" evidence="1">
    <location>
        <begin position="229"/>
        <end position="244"/>
    </location>
</feature>
<organism evidence="2 3">
    <name type="scientific">Cannabis sativa</name>
    <name type="common">Hemp</name>
    <name type="synonym">Marijuana</name>
    <dbReference type="NCBI Taxonomy" id="3483"/>
    <lineage>
        <taxon>Eukaryota</taxon>
        <taxon>Viridiplantae</taxon>
        <taxon>Streptophyta</taxon>
        <taxon>Embryophyta</taxon>
        <taxon>Tracheophyta</taxon>
        <taxon>Spermatophyta</taxon>
        <taxon>Magnoliopsida</taxon>
        <taxon>eudicotyledons</taxon>
        <taxon>Gunneridae</taxon>
        <taxon>Pentapetalae</taxon>
        <taxon>rosids</taxon>
        <taxon>fabids</taxon>
        <taxon>Rosales</taxon>
        <taxon>Cannabaceae</taxon>
        <taxon>Cannabis</taxon>
    </lineage>
</organism>
<protein>
    <submittedName>
        <fullName evidence="2">Uncharacterized protein</fullName>
    </submittedName>
</protein>
<reference evidence="2" key="1">
    <citation type="submission" date="2021-03" db="UniProtKB">
        <authorList>
            <consortium name="EnsemblPlants"/>
        </authorList>
    </citation>
    <scope>IDENTIFICATION</scope>
</reference>
<feature type="region of interest" description="Disordered" evidence="1">
    <location>
        <begin position="1"/>
        <end position="49"/>
    </location>
</feature>
<feature type="compositionally biased region" description="Basic residues" evidence="1">
    <location>
        <begin position="25"/>
        <end position="39"/>
    </location>
</feature>
<dbReference type="AlphaFoldDB" id="A0A803QSE3"/>
<dbReference type="Gramene" id="evm.model.ctgX41.7">
    <property type="protein sequence ID" value="cds.evm.model.ctgX41.7"/>
    <property type="gene ID" value="evm.TU.ctgX41.7"/>
</dbReference>
<keyword evidence="3" id="KW-1185">Reference proteome</keyword>
<dbReference type="Proteomes" id="UP000596661">
    <property type="component" value="Unassembled WGS sequence"/>
</dbReference>
<feature type="region of interest" description="Disordered" evidence="1">
    <location>
        <begin position="206"/>
        <end position="259"/>
    </location>
</feature>